<evidence type="ECO:0000256" key="6">
    <source>
        <dbReference type="ARBA" id="ARBA00023136"/>
    </source>
</evidence>
<evidence type="ECO:0000313" key="11">
    <source>
        <dbReference type="Proteomes" id="UP000038010"/>
    </source>
</evidence>
<dbReference type="EMBL" id="LFJN01000001">
    <property type="protein sequence ID" value="KPI45679.1"/>
    <property type="molecule type" value="Genomic_DNA"/>
</dbReference>
<dbReference type="InterPro" id="IPR005828">
    <property type="entry name" value="MFS_sugar_transport-like"/>
</dbReference>
<dbReference type="PANTHER" id="PTHR48022">
    <property type="entry name" value="PLASTIDIC GLUCOSE TRANSPORTER 4"/>
    <property type="match status" value="1"/>
</dbReference>
<feature type="transmembrane region" description="Helical" evidence="8">
    <location>
        <begin position="41"/>
        <end position="63"/>
    </location>
</feature>
<protein>
    <submittedName>
        <fullName evidence="10">Lactose permease</fullName>
    </submittedName>
</protein>
<keyword evidence="3 7" id="KW-0813">Transport</keyword>
<sequence>MSRAVASKDIDAKEVATSSEIQRLLEQDTTPWYRKKNLRMLYAFLVPSAMGVEMTSGYDGSVLNGLQAVDKWQEHFNNPHGSLLGIVTASFNFGAVAGIPLIPYVNDRFGRKFCIVLGSIFISIGVILQTLAINVGMLIASRFIMGMGLPYAVSGASQLIAELSYPRERAIVIGLFNESWYAGAILAAGVTLGTFEWTNHWSWRLPTLFQILPSSLQLIFIWFVPESPRWLMSRDRHEEALAILIKYHAEGDAASPFVAAEYHQIRETIRLEQEASRSPWKELLTNSVNRRRVLIAACVGLFAQWAGNGLVSYYLARVLKSIGITDRRTQNQLNLGLMCWNLVTGVSGSFAQGYMPRRKQFLTGYGGMCLIFSCWTAASATYAKDNTNTAAGRAVVALIFIYYAFYNLMMPLAYCYITEVFPYMHRSKGVAIMQLFSRAGSAFNQFVNPIGLDSLAWKFYLVYVVWLAVETTVIFLLYPETKGPSLEEVAMVMDRDAKVEKVERGAMEKNLARGEAEEVEKA</sequence>
<comment type="caution">
    <text evidence="10">The sequence shown here is derived from an EMBL/GenBank/DDBJ whole genome shotgun (WGS) entry which is preliminary data.</text>
</comment>
<evidence type="ECO:0000256" key="2">
    <source>
        <dbReference type="ARBA" id="ARBA00010992"/>
    </source>
</evidence>
<evidence type="ECO:0000256" key="3">
    <source>
        <dbReference type="ARBA" id="ARBA00022448"/>
    </source>
</evidence>
<feature type="transmembrane region" description="Helical" evidence="8">
    <location>
        <begin position="114"/>
        <end position="133"/>
    </location>
</feature>
<dbReference type="PROSITE" id="PS50850">
    <property type="entry name" value="MFS"/>
    <property type="match status" value="1"/>
</dbReference>
<reference evidence="10 11" key="1">
    <citation type="submission" date="2015-06" db="EMBL/GenBank/DDBJ databases">
        <title>Draft genome of the ant-associated black yeast Phialophora attae CBS 131958.</title>
        <authorList>
            <person name="Moreno L.F."/>
            <person name="Stielow B.J."/>
            <person name="de Hoog S."/>
            <person name="Vicente V.A."/>
            <person name="Weiss V.A."/>
            <person name="de Vries M."/>
            <person name="Cruz L.M."/>
            <person name="Souza E.M."/>
        </authorList>
    </citation>
    <scope>NUCLEOTIDE SEQUENCE [LARGE SCALE GENOMIC DNA]</scope>
    <source>
        <strain evidence="10 11">CBS 131958</strain>
    </source>
</reference>
<dbReference type="FunFam" id="1.20.1250.20:FF:000117">
    <property type="entry name" value="MFS hexose transporter"/>
    <property type="match status" value="1"/>
</dbReference>
<proteinExistence type="inferred from homology"/>
<feature type="transmembrane region" description="Helical" evidence="8">
    <location>
        <begin position="362"/>
        <end position="383"/>
    </location>
</feature>
<comment type="similarity">
    <text evidence="2 7">Belongs to the major facilitator superfamily. Sugar transporter (TC 2.A.1.1) family.</text>
</comment>
<name>A0A0N0NS75_9EURO</name>
<evidence type="ECO:0000256" key="8">
    <source>
        <dbReference type="SAM" id="Phobius"/>
    </source>
</evidence>
<dbReference type="InterPro" id="IPR020846">
    <property type="entry name" value="MFS_dom"/>
</dbReference>
<evidence type="ECO:0000313" key="10">
    <source>
        <dbReference type="EMBL" id="KPI45679.1"/>
    </source>
</evidence>
<dbReference type="Pfam" id="PF00083">
    <property type="entry name" value="Sugar_tr"/>
    <property type="match status" value="1"/>
</dbReference>
<keyword evidence="5 8" id="KW-1133">Transmembrane helix</keyword>
<evidence type="ECO:0000259" key="9">
    <source>
        <dbReference type="PROSITE" id="PS50850"/>
    </source>
</evidence>
<dbReference type="OrthoDB" id="6133115at2759"/>
<dbReference type="AlphaFoldDB" id="A0A0N0NS75"/>
<dbReference type="GeneID" id="28739063"/>
<feature type="transmembrane region" description="Helical" evidence="8">
    <location>
        <begin position="459"/>
        <end position="478"/>
    </location>
</feature>
<dbReference type="RefSeq" id="XP_018005642.1">
    <property type="nucleotide sequence ID" value="XM_018147193.1"/>
</dbReference>
<dbReference type="Proteomes" id="UP000038010">
    <property type="component" value="Unassembled WGS sequence"/>
</dbReference>
<feature type="transmembrane region" description="Helical" evidence="8">
    <location>
        <begin position="139"/>
        <end position="160"/>
    </location>
</feature>
<feature type="transmembrane region" description="Helical" evidence="8">
    <location>
        <begin position="83"/>
        <end position="102"/>
    </location>
</feature>
<dbReference type="InterPro" id="IPR036259">
    <property type="entry name" value="MFS_trans_sf"/>
</dbReference>
<dbReference type="GO" id="GO:0005351">
    <property type="term" value="F:carbohydrate:proton symporter activity"/>
    <property type="evidence" value="ECO:0007669"/>
    <property type="project" value="TreeGrafter"/>
</dbReference>
<organism evidence="10 11">
    <name type="scientific">Cyphellophora attinorum</name>
    <dbReference type="NCBI Taxonomy" id="1664694"/>
    <lineage>
        <taxon>Eukaryota</taxon>
        <taxon>Fungi</taxon>
        <taxon>Dikarya</taxon>
        <taxon>Ascomycota</taxon>
        <taxon>Pezizomycotina</taxon>
        <taxon>Eurotiomycetes</taxon>
        <taxon>Chaetothyriomycetidae</taxon>
        <taxon>Chaetothyriales</taxon>
        <taxon>Cyphellophoraceae</taxon>
        <taxon>Cyphellophora</taxon>
    </lineage>
</organism>
<feature type="transmembrane region" description="Helical" evidence="8">
    <location>
        <begin position="207"/>
        <end position="224"/>
    </location>
</feature>
<keyword evidence="4 8" id="KW-0812">Transmembrane</keyword>
<feature type="domain" description="Major facilitator superfamily (MFS) profile" evidence="9">
    <location>
        <begin position="45"/>
        <end position="482"/>
    </location>
</feature>
<dbReference type="Gene3D" id="1.20.1250.20">
    <property type="entry name" value="MFS general substrate transporter like domains"/>
    <property type="match status" value="1"/>
</dbReference>
<evidence type="ECO:0000256" key="7">
    <source>
        <dbReference type="RuleBase" id="RU003346"/>
    </source>
</evidence>
<evidence type="ECO:0000256" key="5">
    <source>
        <dbReference type="ARBA" id="ARBA00022989"/>
    </source>
</evidence>
<feature type="transmembrane region" description="Helical" evidence="8">
    <location>
        <begin position="395"/>
        <end position="417"/>
    </location>
</feature>
<dbReference type="NCBIfam" id="TIGR00879">
    <property type="entry name" value="SP"/>
    <property type="match status" value="1"/>
</dbReference>
<dbReference type="SUPFAM" id="SSF103473">
    <property type="entry name" value="MFS general substrate transporter"/>
    <property type="match status" value="1"/>
</dbReference>
<keyword evidence="6 8" id="KW-0472">Membrane</keyword>
<dbReference type="InterPro" id="IPR050360">
    <property type="entry name" value="MFS_Sugar_Transporters"/>
</dbReference>
<keyword evidence="11" id="KW-1185">Reference proteome</keyword>
<dbReference type="GO" id="GO:0016020">
    <property type="term" value="C:membrane"/>
    <property type="evidence" value="ECO:0007669"/>
    <property type="project" value="UniProtKB-SubCell"/>
</dbReference>
<dbReference type="VEuPathDB" id="FungiDB:AB675_686"/>
<evidence type="ECO:0000256" key="4">
    <source>
        <dbReference type="ARBA" id="ARBA00022692"/>
    </source>
</evidence>
<evidence type="ECO:0000256" key="1">
    <source>
        <dbReference type="ARBA" id="ARBA00004141"/>
    </source>
</evidence>
<feature type="transmembrane region" description="Helical" evidence="8">
    <location>
        <begin position="293"/>
        <end position="315"/>
    </location>
</feature>
<dbReference type="InterPro" id="IPR003663">
    <property type="entry name" value="Sugar/inositol_transpt"/>
</dbReference>
<feature type="transmembrane region" description="Helical" evidence="8">
    <location>
        <begin position="172"/>
        <end position="195"/>
    </location>
</feature>
<comment type="subcellular location">
    <subcellularLocation>
        <location evidence="1">Membrane</location>
        <topology evidence="1">Multi-pass membrane protein</topology>
    </subcellularLocation>
</comment>
<dbReference type="PANTHER" id="PTHR48022:SF29">
    <property type="entry name" value="SUGAR TRANSPORTER, PUTATIVE (AFU_ORTHOLOGUE AFUA_6G14500)-RELATED"/>
    <property type="match status" value="1"/>
</dbReference>
<gene>
    <name evidence="10" type="ORF">AB675_686</name>
</gene>
<accession>A0A0N0NS75</accession>